<dbReference type="HOGENOM" id="CLU_398649_0_0_1"/>
<gene>
    <name evidence="3" type="primary">6048208</name>
    <name evidence="2" type="ORF">CpipJ_CPIJ014761</name>
</gene>
<dbReference type="PANTHER" id="PTHR33198">
    <property type="entry name" value="ANK_REP_REGION DOMAIN-CONTAINING PROTEIN-RELATED"/>
    <property type="match status" value="1"/>
</dbReference>
<protein>
    <submittedName>
        <fullName evidence="2 3">Uncharacterized protein</fullName>
    </submittedName>
</protein>
<dbReference type="PANTHER" id="PTHR33198:SF19">
    <property type="entry name" value="CCHC-TYPE DOMAIN-CONTAINING PROTEIN"/>
    <property type="match status" value="1"/>
</dbReference>
<sequence length="691" mass="78812">MSFLAKLENSNNTGTDDEDSSVSAGRAKPADASLQSSFNIEPFNPAKMKWPRWVDRLEMAFQLFDIPDSRRLAILLHYMGPESYDIVADALAPAKPLSRTFDEIVKLLENHYSPNAPEIKAVFKFMSRKQGDARPFETAEEFLGALRKLAEGCNFGPYLEKALRNQFVFGLRNKTTQSKLLEMHGLTLAKAREVVAQGPSFKAKAREVPSPVKVSRSFQEELEATEEHISDEQEFLGYNEDSEQYTSPVQVKSSNSSRAKEMNVVYASSITMDVDEDQQPMARQPRVLLQDIGMFNSPWEQGPTCKRRFVEDLNVTPDIIRQILENCPASQDVLRKMSDQIPLEKNDKNLICRTICNNMMGSEVRQGMTVKIHDKIQLAKVIIEAYPELQCNDPDRPPESDWFWECNGEEKGGHTGYIQHWVRNTMSKSAKRDSTRKRRVPVHHPGLEVLVQELHALLEEPENRDRIFSLMTETFPLRQEMRFRKKINAELAAQFPHLLQHGGEMLDHEFNLMFPDRKTIRTFESIIPFCMMLEGNFPAIECSGILSILKVMCTLSNTFISNITKRNDPLGLHPIEDYISAMVRWRQPDQDLDYVLANLEVPPYIFVDSPAFGSGDFHAIIEGTAFNCGDDFCRAFDLVLKAYKVFAYTCDVRAKKVVSFFDISVYNLYKFSRMVTVNALCERMKAATAVA</sequence>
<evidence type="ECO:0000256" key="1">
    <source>
        <dbReference type="SAM" id="MobiDB-lite"/>
    </source>
</evidence>
<feature type="region of interest" description="Disordered" evidence="1">
    <location>
        <begin position="1"/>
        <end position="30"/>
    </location>
</feature>
<organism>
    <name type="scientific">Culex quinquefasciatus</name>
    <name type="common">Southern house mosquito</name>
    <name type="synonym">Culex pungens</name>
    <dbReference type="NCBI Taxonomy" id="7176"/>
    <lineage>
        <taxon>Eukaryota</taxon>
        <taxon>Metazoa</taxon>
        <taxon>Ecdysozoa</taxon>
        <taxon>Arthropoda</taxon>
        <taxon>Hexapoda</taxon>
        <taxon>Insecta</taxon>
        <taxon>Pterygota</taxon>
        <taxon>Neoptera</taxon>
        <taxon>Endopterygota</taxon>
        <taxon>Diptera</taxon>
        <taxon>Nematocera</taxon>
        <taxon>Culicoidea</taxon>
        <taxon>Culicidae</taxon>
        <taxon>Culicinae</taxon>
        <taxon>Culicini</taxon>
        <taxon>Culex</taxon>
        <taxon>Culex</taxon>
    </lineage>
</organism>
<evidence type="ECO:0000313" key="3">
    <source>
        <dbReference type="EnsemblMetazoa" id="CPIJ014761-PA"/>
    </source>
</evidence>
<dbReference type="AlphaFoldDB" id="B0X689"/>
<evidence type="ECO:0000313" key="4">
    <source>
        <dbReference type="Proteomes" id="UP000002320"/>
    </source>
</evidence>
<keyword evidence="4" id="KW-1185">Reference proteome</keyword>
<dbReference type="VEuPathDB" id="VectorBase:CQUJHB018322"/>
<dbReference type="Proteomes" id="UP000002320">
    <property type="component" value="Unassembled WGS sequence"/>
</dbReference>
<dbReference type="EnsemblMetazoa" id="CPIJ014761-RA">
    <property type="protein sequence ID" value="CPIJ014761-PA"/>
    <property type="gene ID" value="CPIJ014761"/>
</dbReference>
<dbReference type="EMBL" id="DS232406">
    <property type="protein sequence ID" value="EDS41239.1"/>
    <property type="molecule type" value="Genomic_DNA"/>
</dbReference>
<dbReference type="eggNOG" id="ENOG502S2KI">
    <property type="taxonomic scope" value="Eukaryota"/>
</dbReference>
<dbReference type="STRING" id="7176.B0X689"/>
<dbReference type="KEGG" id="cqu:CpipJ_CPIJ014761"/>
<evidence type="ECO:0000313" key="2">
    <source>
        <dbReference type="EMBL" id="EDS41239.1"/>
    </source>
</evidence>
<reference evidence="3" key="2">
    <citation type="submission" date="2020-05" db="UniProtKB">
        <authorList>
            <consortium name="EnsemblMetazoa"/>
        </authorList>
    </citation>
    <scope>IDENTIFICATION</scope>
    <source>
        <strain evidence="3">JHB</strain>
    </source>
</reference>
<proteinExistence type="predicted"/>
<dbReference type="OrthoDB" id="8193468at2759"/>
<accession>B0X689</accession>
<reference evidence="2" key="1">
    <citation type="submission" date="2007-03" db="EMBL/GenBank/DDBJ databases">
        <title>Annotation of Culex pipiens quinquefasciatus.</title>
        <authorList>
            <consortium name="The Broad Institute Genome Sequencing Platform"/>
            <person name="Atkinson P.W."/>
            <person name="Hemingway J."/>
            <person name="Christensen B.M."/>
            <person name="Higgs S."/>
            <person name="Kodira C."/>
            <person name="Hannick L."/>
            <person name="Megy K."/>
            <person name="O'Leary S."/>
            <person name="Pearson M."/>
            <person name="Haas B.J."/>
            <person name="Mauceli E."/>
            <person name="Wortman J.R."/>
            <person name="Lee N.H."/>
            <person name="Guigo R."/>
            <person name="Stanke M."/>
            <person name="Alvarado L."/>
            <person name="Amedeo P."/>
            <person name="Antoine C.H."/>
            <person name="Arensburger P."/>
            <person name="Bidwell S.L."/>
            <person name="Crawford M."/>
            <person name="Camaro F."/>
            <person name="Devon K."/>
            <person name="Engels R."/>
            <person name="Hammond M."/>
            <person name="Howarth C."/>
            <person name="Koehrsen M."/>
            <person name="Lawson D."/>
            <person name="Montgomery P."/>
            <person name="Nene V."/>
            <person name="Nusbaum C."/>
            <person name="Puiu D."/>
            <person name="Romero-Severson J."/>
            <person name="Severson D.W."/>
            <person name="Shumway M."/>
            <person name="Sisk P."/>
            <person name="Stolte C."/>
            <person name="Zeng Q."/>
            <person name="Eisenstadt E."/>
            <person name="Fraser-Liggett C."/>
            <person name="Strausberg R."/>
            <person name="Galagan J."/>
            <person name="Birren B."/>
            <person name="Collins F.H."/>
        </authorList>
    </citation>
    <scope>NUCLEOTIDE SEQUENCE [LARGE SCALE GENOMIC DNA]</scope>
    <source>
        <strain evidence="2">JHB</strain>
    </source>
</reference>
<dbReference type="VEuPathDB" id="VectorBase:CPIJ014761"/>
<dbReference type="InParanoid" id="B0X689"/>
<name>B0X689_CULQU</name>